<name>A0ABV8KTC3_9ACTN</name>
<keyword evidence="2" id="KW-1133">Transmembrane helix</keyword>
<keyword evidence="2" id="KW-0472">Membrane</keyword>
<comment type="caution">
    <text evidence="3">The sequence shown here is derived from an EMBL/GenBank/DDBJ whole genome shotgun (WGS) entry which is preliminary data.</text>
</comment>
<keyword evidence="2" id="KW-0812">Transmembrane</keyword>
<evidence type="ECO:0000313" key="4">
    <source>
        <dbReference type="Proteomes" id="UP001595868"/>
    </source>
</evidence>
<evidence type="ECO:0008006" key="5">
    <source>
        <dbReference type="Google" id="ProtNLM"/>
    </source>
</evidence>
<feature type="transmembrane region" description="Helical" evidence="2">
    <location>
        <begin position="6"/>
        <end position="30"/>
    </location>
</feature>
<keyword evidence="4" id="KW-1185">Reference proteome</keyword>
<sequence length="170" mass="16156">MTNVGLVAGQLVAMAPNLLVLLGGLIVVVVRGSRMPGKARALALVGLGVLLFESVLSVAWYSFGARALGYATGLSIAVGVLLNLVGAGGLALVIASTVSRAAPTPPVGPGGPGGFGGHPYPPVPNQPAAGYGTPTGAPGAPGAPAHPTSAPGAPGGWPATGPGPGPGPGR</sequence>
<protein>
    <recommendedName>
        <fullName evidence="5">Integral membrane protein</fullName>
    </recommendedName>
</protein>
<feature type="compositionally biased region" description="Pro residues" evidence="1">
    <location>
        <begin position="161"/>
        <end position="170"/>
    </location>
</feature>
<evidence type="ECO:0000313" key="3">
    <source>
        <dbReference type="EMBL" id="MFC4109142.1"/>
    </source>
</evidence>
<gene>
    <name evidence="3" type="ORF">ACFOX0_24825</name>
</gene>
<reference evidence="4" key="1">
    <citation type="journal article" date="2019" name="Int. J. Syst. Evol. Microbiol.">
        <title>The Global Catalogue of Microorganisms (GCM) 10K type strain sequencing project: providing services to taxonomists for standard genome sequencing and annotation.</title>
        <authorList>
            <consortium name="The Broad Institute Genomics Platform"/>
            <consortium name="The Broad Institute Genome Sequencing Center for Infectious Disease"/>
            <person name="Wu L."/>
            <person name="Ma J."/>
        </authorList>
    </citation>
    <scope>NUCLEOTIDE SEQUENCE [LARGE SCALE GENOMIC DNA]</scope>
    <source>
        <strain evidence="4">2902at01</strain>
    </source>
</reference>
<feature type="compositionally biased region" description="Low complexity" evidence="1">
    <location>
        <begin position="127"/>
        <end position="160"/>
    </location>
</feature>
<proteinExistence type="predicted"/>
<feature type="transmembrane region" description="Helical" evidence="2">
    <location>
        <begin position="69"/>
        <end position="95"/>
    </location>
</feature>
<feature type="region of interest" description="Disordered" evidence="1">
    <location>
        <begin position="105"/>
        <end position="170"/>
    </location>
</feature>
<dbReference type="RefSeq" id="WP_377550199.1">
    <property type="nucleotide sequence ID" value="NZ_JBHSBN010000021.1"/>
</dbReference>
<dbReference type="Proteomes" id="UP001595868">
    <property type="component" value="Unassembled WGS sequence"/>
</dbReference>
<evidence type="ECO:0000256" key="2">
    <source>
        <dbReference type="SAM" id="Phobius"/>
    </source>
</evidence>
<organism evidence="3 4">
    <name type="scientific">Micromonospora zhanjiangensis</name>
    <dbReference type="NCBI Taxonomy" id="1522057"/>
    <lineage>
        <taxon>Bacteria</taxon>
        <taxon>Bacillati</taxon>
        <taxon>Actinomycetota</taxon>
        <taxon>Actinomycetes</taxon>
        <taxon>Micromonosporales</taxon>
        <taxon>Micromonosporaceae</taxon>
        <taxon>Micromonospora</taxon>
    </lineage>
</organism>
<accession>A0ABV8KTC3</accession>
<evidence type="ECO:0000256" key="1">
    <source>
        <dbReference type="SAM" id="MobiDB-lite"/>
    </source>
</evidence>
<dbReference type="EMBL" id="JBHSBN010000021">
    <property type="protein sequence ID" value="MFC4109142.1"/>
    <property type="molecule type" value="Genomic_DNA"/>
</dbReference>
<feature type="transmembrane region" description="Helical" evidence="2">
    <location>
        <begin position="42"/>
        <end position="63"/>
    </location>
</feature>